<keyword evidence="3" id="KW-1185">Reference proteome</keyword>
<keyword evidence="1" id="KW-0472">Membrane</keyword>
<feature type="transmembrane region" description="Helical" evidence="1">
    <location>
        <begin position="34"/>
        <end position="55"/>
    </location>
</feature>
<proteinExistence type="predicted"/>
<dbReference type="AlphaFoldDB" id="A0AA39PH71"/>
<evidence type="ECO:0000313" key="3">
    <source>
        <dbReference type="Proteomes" id="UP001175228"/>
    </source>
</evidence>
<dbReference type="EMBL" id="JAUEPU010000057">
    <property type="protein sequence ID" value="KAK0484210.1"/>
    <property type="molecule type" value="Genomic_DNA"/>
</dbReference>
<evidence type="ECO:0000313" key="2">
    <source>
        <dbReference type="EMBL" id="KAK0484210.1"/>
    </source>
</evidence>
<gene>
    <name evidence="2" type="ORF">EDD18DRAFT_1361769</name>
</gene>
<reference evidence="2" key="1">
    <citation type="submission" date="2023-06" db="EMBL/GenBank/DDBJ databases">
        <authorList>
            <consortium name="Lawrence Berkeley National Laboratory"/>
            <person name="Ahrendt S."/>
            <person name="Sahu N."/>
            <person name="Indic B."/>
            <person name="Wong-Bajracharya J."/>
            <person name="Merenyi Z."/>
            <person name="Ke H.-M."/>
            <person name="Monk M."/>
            <person name="Kocsube S."/>
            <person name="Drula E."/>
            <person name="Lipzen A."/>
            <person name="Balint B."/>
            <person name="Henrissat B."/>
            <person name="Andreopoulos B."/>
            <person name="Martin F.M."/>
            <person name="Harder C.B."/>
            <person name="Rigling D."/>
            <person name="Ford K.L."/>
            <person name="Foster G.D."/>
            <person name="Pangilinan J."/>
            <person name="Papanicolaou A."/>
            <person name="Barry K."/>
            <person name="LaButti K."/>
            <person name="Viragh M."/>
            <person name="Koriabine M."/>
            <person name="Yan M."/>
            <person name="Riley R."/>
            <person name="Champramary S."/>
            <person name="Plett K.L."/>
            <person name="Tsai I.J."/>
            <person name="Slot J."/>
            <person name="Sipos G."/>
            <person name="Plett J."/>
            <person name="Nagy L.G."/>
            <person name="Grigoriev I.V."/>
        </authorList>
    </citation>
    <scope>NUCLEOTIDE SEQUENCE</scope>
    <source>
        <strain evidence="2">HWK02</strain>
    </source>
</reference>
<protein>
    <submittedName>
        <fullName evidence="2">Uncharacterized protein</fullName>
    </submittedName>
</protein>
<accession>A0AA39PH71</accession>
<organism evidence="2 3">
    <name type="scientific">Armillaria luteobubalina</name>
    <dbReference type="NCBI Taxonomy" id="153913"/>
    <lineage>
        <taxon>Eukaryota</taxon>
        <taxon>Fungi</taxon>
        <taxon>Dikarya</taxon>
        <taxon>Basidiomycota</taxon>
        <taxon>Agaricomycotina</taxon>
        <taxon>Agaricomycetes</taxon>
        <taxon>Agaricomycetidae</taxon>
        <taxon>Agaricales</taxon>
        <taxon>Marasmiineae</taxon>
        <taxon>Physalacriaceae</taxon>
        <taxon>Armillaria</taxon>
    </lineage>
</organism>
<comment type="caution">
    <text evidence="2">The sequence shown here is derived from an EMBL/GenBank/DDBJ whole genome shotgun (WGS) entry which is preliminary data.</text>
</comment>
<keyword evidence="1" id="KW-1133">Transmembrane helix</keyword>
<dbReference type="Proteomes" id="UP001175228">
    <property type="component" value="Unassembled WGS sequence"/>
</dbReference>
<sequence>MVMNRGHRRFVVHSSALSSNTGKAILNQFRYPVTLTFIQFGFVTMYCLIFMSPIIRFTRLKSPSQAIVEYTADERIPGWGIHLLKHGDINDSH</sequence>
<name>A0AA39PH71_9AGAR</name>
<keyword evidence="1" id="KW-0812">Transmembrane</keyword>
<evidence type="ECO:0000256" key="1">
    <source>
        <dbReference type="SAM" id="Phobius"/>
    </source>
</evidence>